<feature type="transmembrane region" description="Helical" evidence="1">
    <location>
        <begin position="130"/>
        <end position="154"/>
    </location>
</feature>
<evidence type="ECO:0008006" key="4">
    <source>
        <dbReference type="Google" id="ProtNLM"/>
    </source>
</evidence>
<gene>
    <name evidence="2" type="ORF">COX05_02970</name>
</gene>
<name>A0A2H0BFN9_UNCKA</name>
<comment type="caution">
    <text evidence="2">The sequence shown here is derived from an EMBL/GenBank/DDBJ whole genome shotgun (WGS) entry which is preliminary data.</text>
</comment>
<feature type="transmembrane region" description="Helical" evidence="1">
    <location>
        <begin position="326"/>
        <end position="349"/>
    </location>
</feature>
<keyword evidence="1" id="KW-0472">Membrane</keyword>
<evidence type="ECO:0000313" key="2">
    <source>
        <dbReference type="EMBL" id="PIP56444.1"/>
    </source>
</evidence>
<accession>A0A2H0BFN9</accession>
<dbReference type="AlphaFoldDB" id="A0A2H0BFN9"/>
<dbReference type="EMBL" id="PCSU01000053">
    <property type="protein sequence ID" value="PIP56444.1"/>
    <property type="molecule type" value="Genomic_DNA"/>
</dbReference>
<reference evidence="2 3" key="1">
    <citation type="submission" date="2017-09" db="EMBL/GenBank/DDBJ databases">
        <title>Depth-based differentiation of microbial function through sediment-hosted aquifers and enrichment of novel symbionts in the deep terrestrial subsurface.</title>
        <authorList>
            <person name="Probst A.J."/>
            <person name="Ladd B."/>
            <person name="Jarett J.K."/>
            <person name="Geller-Mcgrath D.E."/>
            <person name="Sieber C.M."/>
            <person name="Emerson J.B."/>
            <person name="Anantharaman K."/>
            <person name="Thomas B.C."/>
            <person name="Malmstrom R."/>
            <person name="Stieglmeier M."/>
            <person name="Klingl A."/>
            <person name="Woyke T."/>
            <person name="Ryan C.M."/>
            <person name="Banfield J.F."/>
        </authorList>
    </citation>
    <scope>NUCLEOTIDE SEQUENCE [LARGE SCALE GENOMIC DNA]</scope>
    <source>
        <strain evidence="2">CG22_combo_CG10-13_8_21_14_all_39_12</strain>
    </source>
</reference>
<evidence type="ECO:0000256" key="1">
    <source>
        <dbReference type="SAM" id="Phobius"/>
    </source>
</evidence>
<evidence type="ECO:0000313" key="3">
    <source>
        <dbReference type="Proteomes" id="UP000228495"/>
    </source>
</evidence>
<feature type="transmembrane region" description="Helical" evidence="1">
    <location>
        <begin position="283"/>
        <end position="305"/>
    </location>
</feature>
<feature type="transmembrane region" description="Helical" evidence="1">
    <location>
        <begin position="198"/>
        <end position="220"/>
    </location>
</feature>
<proteinExistence type="predicted"/>
<keyword evidence="1" id="KW-1133">Transmembrane helix</keyword>
<sequence length="451" mass="48886">MANQHIIDYINEEKTKGVSDDVIIQSLISAGWQTTDISEAFLAVPNPAQELVASDVPTPAITAETAATMPGAMDLIREAIEIFKAHWLQYVGFALLPTIFSFIMGIITVATPGFATLANNQGSASILDLFGPFTLIMLGISLVGGFLSLWASAATMVRIRDREETISFLDIMSRSLKYVIPMFIVSLLMGLITTGGFLLLIIPGIIFSLWFVFGIQVVIFDDERGINALLKSKGYISGNVGVVFGRWFVIVLIYFSVLIGYVFVSGIILNSIPDSDLSKTVRAIIQTPLNAIITILTTIIGVVIFNHIKKTKPNLTVESKGSTNAGLIAVSIVGLIATVGAFGIMVWAATQAPIFMENALDSVDSSSVTYSDVNDATDESMDTIFTPLEDAQFDIEFYKIFEGSYPTTLEQMIPDYSTAENIKGMTYTLSSDGSDYELCNSDGDCLTSSDF</sequence>
<organism evidence="2 3">
    <name type="scientific">candidate division WWE3 bacterium CG22_combo_CG10-13_8_21_14_all_39_12</name>
    <dbReference type="NCBI Taxonomy" id="1975094"/>
    <lineage>
        <taxon>Bacteria</taxon>
        <taxon>Katanobacteria</taxon>
    </lineage>
</organism>
<feature type="transmembrane region" description="Helical" evidence="1">
    <location>
        <begin position="87"/>
        <end position="110"/>
    </location>
</feature>
<feature type="transmembrane region" description="Helical" evidence="1">
    <location>
        <begin position="175"/>
        <end position="192"/>
    </location>
</feature>
<dbReference type="Proteomes" id="UP000228495">
    <property type="component" value="Unassembled WGS sequence"/>
</dbReference>
<keyword evidence="1" id="KW-0812">Transmembrane</keyword>
<protein>
    <recommendedName>
        <fullName evidence="4">Glycerophosphoryl diester phosphodiesterase membrane domain-containing protein</fullName>
    </recommendedName>
</protein>
<feature type="transmembrane region" description="Helical" evidence="1">
    <location>
        <begin position="240"/>
        <end position="263"/>
    </location>
</feature>